<dbReference type="EnsemblPlants" id="KQK88249">
    <property type="protein sequence ID" value="KQK88249"/>
    <property type="gene ID" value="SETIT_038497mg"/>
</dbReference>
<dbReference type="AlphaFoldDB" id="K4AHZ0"/>
<organism evidence="1 2">
    <name type="scientific">Setaria italica</name>
    <name type="common">Foxtail millet</name>
    <name type="synonym">Panicum italicum</name>
    <dbReference type="NCBI Taxonomy" id="4555"/>
    <lineage>
        <taxon>Eukaryota</taxon>
        <taxon>Viridiplantae</taxon>
        <taxon>Streptophyta</taxon>
        <taxon>Embryophyta</taxon>
        <taxon>Tracheophyta</taxon>
        <taxon>Spermatophyta</taxon>
        <taxon>Magnoliopsida</taxon>
        <taxon>Liliopsida</taxon>
        <taxon>Poales</taxon>
        <taxon>Poaceae</taxon>
        <taxon>PACMAD clade</taxon>
        <taxon>Panicoideae</taxon>
        <taxon>Panicodae</taxon>
        <taxon>Paniceae</taxon>
        <taxon>Cenchrinae</taxon>
        <taxon>Setaria</taxon>
    </lineage>
</organism>
<evidence type="ECO:0000313" key="2">
    <source>
        <dbReference type="Proteomes" id="UP000004995"/>
    </source>
</evidence>
<dbReference type="Gramene" id="KQK88249">
    <property type="protein sequence ID" value="KQK88249"/>
    <property type="gene ID" value="SETIT_038497mg"/>
</dbReference>
<reference evidence="1" key="2">
    <citation type="submission" date="2018-08" db="UniProtKB">
        <authorList>
            <consortium name="EnsemblPlants"/>
        </authorList>
    </citation>
    <scope>IDENTIFICATION</scope>
    <source>
        <strain evidence="1">Yugu1</strain>
    </source>
</reference>
<dbReference type="HOGENOM" id="CLU_3072314_0_0_1"/>
<proteinExistence type="predicted"/>
<keyword evidence="2" id="KW-1185">Reference proteome</keyword>
<protein>
    <submittedName>
        <fullName evidence="1">Uncharacterized protein</fullName>
    </submittedName>
</protein>
<dbReference type="EMBL" id="AGNK02005503">
    <property type="status" value="NOT_ANNOTATED_CDS"/>
    <property type="molecule type" value="Genomic_DNA"/>
</dbReference>
<dbReference type="Proteomes" id="UP000004995">
    <property type="component" value="Unassembled WGS sequence"/>
</dbReference>
<name>K4AHZ0_SETIT</name>
<reference evidence="2" key="1">
    <citation type="journal article" date="2012" name="Nat. Biotechnol.">
        <title>Reference genome sequence of the model plant Setaria.</title>
        <authorList>
            <person name="Bennetzen J.L."/>
            <person name="Schmutz J."/>
            <person name="Wang H."/>
            <person name="Percifield R."/>
            <person name="Hawkins J."/>
            <person name="Pontaroli A.C."/>
            <person name="Estep M."/>
            <person name="Feng L."/>
            <person name="Vaughn J.N."/>
            <person name="Grimwood J."/>
            <person name="Jenkins J."/>
            <person name="Barry K."/>
            <person name="Lindquist E."/>
            <person name="Hellsten U."/>
            <person name="Deshpande S."/>
            <person name="Wang X."/>
            <person name="Wu X."/>
            <person name="Mitros T."/>
            <person name="Triplett J."/>
            <person name="Yang X."/>
            <person name="Ye C.Y."/>
            <person name="Mauro-Herrera M."/>
            <person name="Wang L."/>
            <person name="Li P."/>
            <person name="Sharma M."/>
            <person name="Sharma R."/>
            <person name="Ronald P.C."/>
            <person name="Panaud O."/>
            <person name="Kellogg E.A."/>
            <person name="Brutnell T.P."/>
            <person name="Doust A.N."/>
            <person name="Tuskan G.A."/>
            <person name="Rokhsar D."/>
            <person name="Devos K.M."/>
        </authorList>
    </citation>
    <scope>NUCLEOTIDE SEQUENCE [LARGE SCALE GENOMIC DNA]</scope>
    <source>
        <strain evidence="2">cv. Yugu1</strain>
    </source>
</reference>
<evidence type="ECO:0000313" key="1">
    <source>
        <dbReference type="EnsemblPlants" id="KQK88249"/>
    </source>
</evidence>
<sequence length="53" mass="6144">MYRIIKKNTSSHFRKQNHITLSLKKHEAARNAMVARATTLFRQSDSVILPYNG</sequence>
<dbReference type="InParanoid" id="K4AHZ0"/>
<accession>K4AHZ0</accession>